<dbReference type="Pfam" id="PF20944">
    <property type="entry name" value="StcE_b-sandwich"/>
    <property type="match status" value="1"/>
</dbReference>
<evidence type="ECO:0000313" key="4">
    <source>
        <dbReference type="Proteomes" id="UP000254950"/>
    </source>
</evidence>
<dbReference type="STRING" id="33044.GCA_900005695_01425"/>
<name>A0A380ZEX8_BARDO</name>
<evidence type="ECO:0000259" key="2">
    <source>
        <dbReference type="Pfam" id="PF20944"/>
    </source>
</evidence>
<dbReference type="OrthoDB" id="7925801at2"/>
<feature type="chain" id="PRO_5016929298" evidence="1">
    <location>
        <begin position="24"/>
        <end position="340"/>
    </location>
</feature>
<dbReference type="EMBL" id="UFTF01000001">
    <property type="protein sequence ID" value="SUV45519.1"/>
    <property type="molecule type" value="Genomic_DNA"/>
</dbReference>
<evidence type="ECO:0000256" key="1">
    <source>
        <dbReference type="SAM" id="SignalP"/>
    </source>
</evidence>
<sequence>MYRYVKKILLILLLLLLSKPSYAVFAGKVITIKHDWSHNRSFDQFSFFQQITHDGGPDSIYFWANQFQFENGKTGYIGLFNRGARTIHFSITNATGWKSGKCKHFTQEGSGVRCELEFPWKVGRRYQLNVSKNENLITGTIIDLITKKTMTVGVIEVSSTFGKFQQSSSFVEDHSRWKRHLSSCYVLSPQSSIFFSPIADNKYQALIDAYAEGNCNDPYVVQILCKLSTCINSISDLGGIASPDVPGITITNGKDLPAKTLSDALKKNELIAIRLHDGSWTPKIFLPSPSIFKWKSIFVENRATLSSSIYNANNTQKLNTDQQIMYMSDGKIWKIMKETK</sequence>
<dbReference type="AlphaFoldDB" id="A0A380ZEX8"/>
<feature type="domain" description="Metalloprotease StcE beta-sandwich" evidence="2">
    <location>
        <begin position="270"/>
        <end position="334"/>
    </location>
</feature>
<dbReference type="Proteomes" id="UP000254950">
    <property type="component" value="Unassembled WGS sequence"/>
</dbReference>
<dbReference type="Gene3D" id="2.60.120.1230">
    <property type="match status" value="1"/>
</dbReference>
<evidence type="ECO:0000313" key="3">
    <source>
        <dbReference type="EMBL" id="SUV45519.1"/>
    </source>
</evidence>
<keyword evidence="1" id="KW-0732">Signal</keyword>
<dbReference type="RefSeq" id="WP_004856592.1">
    <property type="nucleotide sequence ID" value="NZ_CACVBC010000001.1"/>
</dbReference>
<feature type="signal peptide" evidence="1">
    <location>
        <begin position="1"/>
        <end position="23"/>
    </location>
</feature>
<reference evidence="3 4" key="1">
    <citation type="submission" date="2018-06" db="EMBL/GenBank/DDBJ databases">
        <authorList>
            <consortium name="Pathogen Informatics"/>
            <person name="Doyle S."/>
        </authorList>
    </citation>
    <scope>NUCLEOTIDE SEQUENCE [LARGE SCALE GENOMIC DNA]</scope>
    <source>
        <strain evidence="3 4">NCTC12862</strain>
    </source>
</reference>
<protein>
    <submittedName>
        <fullName evidence="3">Domain of uncharacterized function (DUF3472)</fullName>
    </submittedName>
</protein>
<dbReference type="InterPro" id="IPR048990">
    <property type="entry name" value="StcE_b-sandwich"/>
</dbReference>
<gene>
    <name evidence="3" type="ORF">NCTC12862_01262</name>
</gene>
<dbReference type="Pfam" id="PF11958">
    <property type="entry name" value="DUF3472"/>
    <property type="match status" value="1"/>
</dbReference>
<accession>A0A380ZEX8</accession>
<dbReference type="InterPro" id="IPR021862">
    <property type="entry name" value="DUF3472"/>
</dbReference>
<organism evidence="3 4">
    <name type="scientific">Bartonella doshiae</name>
    <dbReference type="NCBI Taxonomy" id="33044"/>
    <lineage>
        <taxon>Bacteria</taxon>
        <taxon>Pseudomonadati</taxon>
        <taxon>Pseudomonadota</taxon>
        <taxon>Alphaproteobacteria</taxon>
        <taxon>Hyphomicrobiales</taxon>
        <taxon>Bartonellaceae</taxon>
        <taxon>Bartonella</taxon>
    </lineage>
</organism>
<proteinExistence type="predicted"/>